<organism evidence="9 10">
    <name type="scientific">Streptomyces hazeniae</name>
    <dbReference type="NCBI Taxonomy" id="3075538"/>
    <lineage>
        <taxon>Bacteria</taxon>
        <taxon>Bacillati</taxon>
        <taxon>Actinomycetota</taxon>
        <taxon>Actinomycetes</taxon>
        <taxon>Kitasatosporales</taxon>
        <taxon>Streptomycetaceae</taxon>
        <taxon>Streptomyces</taxon>
    </lineage>
</organism>
<dbReference type="InterPro" id="IPR036188">
    <property type="entry name" value="FAD/NAD-bd_sf"/>
</dbReference>
<dbReference type="GO" id="GO:0004497">
    <property type="term" value="F:monooxygenase activity"/>
    <property type="evidence" value="ECO:0007669"/>
    <property type="project" value="UniProtKB-KW"/>
</dbReference>
<evidence type="ECO:0000313" key="9">
    <source>
        <dbReference type="EMBL" id="MDT0377725.1"/>
    </source>
</evidence>
<feature type="transmembrane region" description="Helical" evidence="7">
    <location>
        <begin position="12"/>
        <end position="32"/>
    </location>
</feature>
<proteinExistence type="predicted"/>
<accession>A0ABU2NLT3</accession>
<dbReference type="InterPro" id="IPR002938">
    <property type="entry name" value="FAD-bd"/>
</dbReference>
<keyword evidence="3" id="KW-0274">FAD</keyword>
<evidence type="ECO:0000256" key="7">
    <source>
        <dbReference type="SAM" id="Phobius"/>
    </source>
</evidence>
<feature type="compositionally biased region" description="Low complexity" evidence="6">
    <location>
        <begin position="243"/>
        <end position="256"/>
    </location>
</feature>
<keyword evidence="7" id="KW-0812">Transmembrane</keyword>
<keyword evidence="5 9" id="KW-0503">Monooxygenase</keyword>
<gene>
    <name evidence="9" type="ORF">RM572_02915</name>
</gene>
<evidence type="ECO:0000256" key="4">
    <source>
        <dbReference type="ARBA" id="ARBA00023002"/>
    </source>
</evidence>
<feature type="domain" description="FAD-binding" evidence="8">
    <location>
        <begin position="12"/>
        <end position="369"/>
    </location>
</feature>
<keyword evidence="7" id="KW-0472">Membrane</keyword>
<keyword evidence="7" id="KW-1133">Transmembrane helix</keyword>
<evidence type="ECO:0000256" key="3">
    <source>
        <dbReference type="ARBA" id="ARBA00022827"/>
    </source>
</evidence>
<feature type="region of interest" description="Disordered" evidence="6">
    <location>
        <begin position="236"/>
        <end position="257"/>
    </location>
</feature>
<evidence type="ECO:0000313" key="10">
    <source>
        <dbReference type="Proteomes" id="UP001183414"/>
    </source>
</evidence>
<evidence type="ECO:0000256" key="5">
    <source>
        <dbReference type="ARBA" id="ARBA00023033"/>
    </source>
</evidence>
<comment type="cofactor">
    <cofactor evidence="1">
        <name>FAD</name>
        <dbReference type="ChEBI" id="CHEBI:57692"/>
    </cofactor>
</comment>
<keyword evidence="10" id="KW-1185">Reference proteome</keyword>
<protein>
    <submittedName>
        <fullName evidence="9">FAD-dependent monooxygenase</fullName>
    </submittedName>
</protein>
<sequence>MRVAGVEDRPRIAVVGAGIGGLALAAALTASGTRCEVFERERESAGDGAGEELAPNAVRPLCRLGLGPVLRACAVRVEATEIRGWDGRPVARIPHGVPCERLFGAPYYTVRHTDLRAALRAGVPAGALHTGRTVTGLTEDADGVTLHCADGGTHRAHAVVGADGARSAVRAAISPETPAPRPAGLTVHQGLLPVERLPRAVARDALVRRWLGPGAHLVCYPVAGGAQVAFTATALRPDDPDAADAPGPADQPADQGTAVAEPKDLVQDFGHWRGIPAQLATAAARGAGTVRRLVPQEWEPPARWNTRRTALLGDAAHPALLLGPQGAAQALEDAFDLAACLAGEPRDGLPEALARYASLRAPRVAAVEAAAREDGAGLLLPDGPEQRARDLALRGRSTLQHLAPLYAYDTGRPGQGYATVG</sequence>
<dbReference type="SUPFAM" id="SSF51905">
    <property type="entry name" value="FAD/NAD(P)-binding domain"/>
    <property type="match status" value="1"/>
</dbReference>
<dbReference type="Pfam" id="PF01494">
    <property type="entry name" value="FAD_binding_3"/>
    <property type="match status" value="1"/>
</dbReference>
<dbReference type="Proteomes" id="UP001183414">
    <property type="component" value="Unassembled WGS sequence"/>
</dbReference>
<dbReference type="EMBL" id="JAVREQ010000001">
    <property type="protein sequence ID" value="MDT0377725.1"/>
    <property type="molecule type" value="Genomic_DNA"/>
</dbReference>
<dbReference type="Gene3D" id="3.50.50.60">
    <property type="entry name" value="FAD/NAD(P)-binding domain"/>
    <property type="match status" value="1"/>
</dbReference>
<keyword evidence="2" id="KW-0285">Flavoprotein</keyword>
<evidence type="ECO:0000256" key="2">
    <source>
        <dbReference type="ARBA" id="ARBA00022630"/>
    </source>
</evidence>
<dbReference type="PRINTS" id="PR00420">
    <property type="entry name" value="RNGMNOXGNASE"/>
</dbReference>
<evidence type="ECO:0000256" key="6">
    <source>
        <dbReference type="SAM" id="MobiDB-lite"/>
    </source>
</evidence>
<evidence type="ECO:0000256" key="1">
    <source>
        <dbReference type="ARBA" id="ARBA00001974"/>
    </source>
</evidence>
<dbReference type="PANTHER" id="PTHR13789">
    <property type="entry name" value="MONOOXYGENASE"/>
    <property type="match status" value="1"/>
</dbReference>
<reference evidence="10" key="1">
    <citation type="submission" date="2023-07" db="EMBL/GenBank/DDBJ databases">
        <title>30 novel species of actinomycetes from the DSMZ collection.</title>
        <authorList>
            <person name="Nouioui I."/>
        </authorList>
    </citation>
    <scope>NUCLEOTIDE SEQUENCE [LARGE SCALE GENOMIC DNA]</scope>
    <source>
        <strain evidence="10">DSM 42041</strain>
    </source>
</reference>
<dbReference type="InterPro" id="IPR050493">
    <property type="entry name" value="FAD-dep_Monooxygenase_BioMet"/>
</dbReference>
<name>A0ABU2NLT3_9ACTN</name>
<evidence type="ECO:0000259" key="8">
    <source>
        <dbReference type="Pfam" id="PF01494"/>
    </source>
</evidence>
<keyword evidence="4" id="KW-0560">Oxidoreductase</keyword>
<dbReference type="RefSeq" id="WP_311671653.1">
    <property type="nucleotide sequence ID" value="NZ_JAVREQ010000001.1"/>
</dbReference>
<comment type="caution">
    <text evidence="9">The sequence shown here is derived from an EMBL/GenBank/DDBJ whole genome shotgun (WGS) entry which is preliminary data.</text>
</comment>
<dbReference type="PANTHER" id="PTHR13789:SF318">
    <property type="entry name" value="GERANYLGERANYL DIPHOSPHATE REDUCTASE"/>
    <property type="match status" value="1"/>
</dbReference>